<evidence type="ECO:0000313" key="2">
    <source>
        <dbReference type="EMBL" id="PBK87655.1"/>
    </source>
</evidence>
<organism evidence="2 3">
    <name type="scientific">Armillaria gallica</name>
    <name type="common">Bulbous honey fungus</name>
    <name type="synonym">Armillaria bulbosa</name>
    <dbReference type="NCBI Taxonomy" id="47427"/>
    <lineage>
        <taxon>Eukaryota</taxon>
        <taxon>Fungi</taxon>
        <taxon>Dikarya</taxon>
        <taxon>Basidiomycota</taxon>
        <taxon>Agaricomycotina</taxon>
        <taxon>Agaricomycetes</taxon>
        <taxon>Agaricomycetidae</taxon>
        <taxon>Agaricales</taxon>
        <taxon>Marasmiineae</taxon>
        <taxon>Physalacriaceae</taxon>
        <taxon>Armillaria</taxon>
    </lineage>
</organism>
<dbReference type="Proteomes" id="UP000217790">
    <property type="component" value="Unassembled WGS sequence"/>
</dbReference>
<dbReference type="PANTHER" id="PTHR35043">
    <property type="entry name" value="TRANSCRIPTION FACTOR DOMAIN-CONTAINING PROTEIN"/>
    <property type="match status" value="1"/>
</dbReference>
<keyword evidence="1" id="KW-0732">Signal</keyword>
<dbReference type="InParanoid" id="A0A2H3CXB6"/>
<name>A0A2H3CXB6_ARMGA</name>
<dbReference type="STRING" id="47427.A0A2H3CXB6"/>
<feature type="signal peptide" evidence="1">
    <location>
        <begin position="1"/>
        <end position="20"/>
    </location>
</feature>
<dbReference type="AlphaFoldDB" id="A0A2H3CXB6"/>
<feature type="chain" id="PRO_5013655550" description="Secreted protein" evidence="1">
    <location>
        <begin position="21"/>
        <end position="126"/>
    </location>
</feature>
<keyword evidence="3" id="KW-1185">Reference proteome</keyword>
<dbReference type="EMBL" id="KZ293677">
    <property type="protein sequence ID" value="PBK87655.1"/>
    <property type="molecule type" value="Genomic_DNA"/>
</dbReference>
<proteinExistence type="predicted"/>
<dbReference type="PANTHER" id="PTHR35043:SF7">
    <property type="entry name" value="TRANSCRIPTION FACTOR DOMAIN-CONTAINING PROTEIN"/>
    <property type="match status" value="1"/>
</dbReference>
<evidence type="ECO:0008006" key="4">
    <source>
        <dbReference type="Google" id="ProtNLM"/>
    </source>
</evidence>
<accession>A0A2H3CXB6</accession>
<evidence type="ECO:0000313" key="3">
    <source>
        <dbReference type="Proteomes" id="UP000217790"/>
    </source>
</evidence>
<protein>
    <recommendedName>
        <fullName evidence="4">Secreted protein</fullName>
    </recommendedName>
</protein>
<reference evidence="3" key="1">
    <citation type="journal article" date="2017" name="Nat. Ecol. Evol.">
        <title>Genome expansion and lineage-specific genetic innovations in the forest pathogenic fungi Armillaria.</title>
        <authorList>
            <person name="Sipos G."/>
            <person name="Prasanna A.N."/>
            <person name="Walter M.C."/>
            <person name="O'Connor E."/>
            <person name="Balint B."/>
            <person name="Krizsan K."/>
            <person name="Kiss B."/>
            <person name="Hess J."/>
            <person name="Varga T."/>
            <person name="Slot J."/>
            <person name="Riley R."/>
            <person name="Boka B."/>
            <person name="Rigling D."/>
            <person name="Barry K."/>
            <person name="Lee J."/>
            <person name="Mihaltcheva S."/>
            <person name="LaButti K."/>
            <person name="Lipzen A."/>
            <person name="Waldron R."/>
            <person name="Moloney N.M."/>
            <person name="Sperisen C."/>
            <person name="Kredics L."/>
            <person name="Vagvoelgyi C."/>
            <person name="Patrignani A."/>
            <person name="Fitzpatrick D."/>
            <person name="Nagy I."/>
            <person name="Doyle S."/>
            <person name="Anderson J.B."/>
            <person name="Grigoriev I.V."/>
            <person name="Gueldener U."/>
            <person name="Muensterkoetter M."/>
            <person name="Nagy L.G."/>
        </authorList>
    </citation>
    <scope>NUCLEOTIDE SEQUENCE [LARGE SCALE GENOMIC DNA]</scope>
    <source>
        <strain evidence="3">Ar21-2</strain>
    </source>
</reference>
<sequence>MIIFRLRCLFLFLSMAQTRAAQDNDERLNDSNNRTTWDIIWSCLATIFACTWLAVHPNVPSRYIREKGRLFLGLHRVKHMLLAIICPEAVIMWAFRQRLVASALSKRPAEPSSSDLKLSMTHSFFY</sequence>
<evidence type="ECO:0000256" key="1">
    <source>
        <dbReference type="SAM" id="SignalP"/>
    </source>
</evidence>
<gene>
    <name evidence="2" type="ORF">ARMGADRAFT_1121681</name>
</gene>